<evidence type="ECO:0000256" key="7">
    <source>
        <dbReference type="PIRNR" id="PIRNR029764"/>
    </source>
</evidence>
<evidence type="ECO:0000256" key="4">
    <source>
        <dbReference type="ARBA" id="ARBA00022980"/>
    </source>
</evidence>
<protein>
    <recommendedName>
        <fullName evidence="7">37S ribosomal protein S25, mitochondrial</fullName>
    </recommendedName>
</protein>
<dbReference type="GeneID" id="27323351"/>
<comment type="subunit">
    <text evidence="3 7">Component of the mitochondrial small ribosomal subunit.</text>
</comment>
<comment type="subcellular location">
    <subcellularLocation>
        <location evidence="1 7">Mitochondrion</location>
    </subcellularLocation>
</comment>
<evidence type="ECO:0000256" key="6">
    <source>
        <dbReference type="ARBA" id="ARBA00023274"/>
    </source>
</evidence>
<dbReference type="EMBL" id="KN847523">
    <property type="protein sequence ID" value="KIV90904.1"/>
    <property type="molecule type" value="Genomic_DNA"/>
</dbReference>
<comment type="similarity">
    <text evidence="2">Belongs to the mitochondrion-specific ribosomal protein mS23 family.</text>
</comment>
<dbReference type="PANTHER" id="PTHR37799">
    <property type="entry name" value="37S RIBOSOMAL PROTEIN S25, MITOCHONDRIAL"/>
    <property type="match status" value="1"/>
</dbReference>
<dbReference type="VEuPathDB" id="FungiDB:PV10_05506"/>
<dbReference type="GO" id="GO:0005763">
    <property type="term" value="C:mitochondrial small ribosomal subunit"/>
    <property type="evidence" value="ECO:0007669"/>
    <property type="project" value="UniProtKB-UniRule"/>
</dbReference>
<dbReference type="HOGENOM" id="CLU_081350_0_0_1"/>
<reference evidence="9 10" key="1">
    <citation type="submission" date="2015-01" db="EMBL/GenBank/DDBJ databases">
        <title>The Genome Sequence of Exophiala mesophila CBS40295.</title>
        <authorList>
            <consortium name="The Broad Institute Genomics Platform"/>
            <person name="Cuomo C."/>
            <person name="de Hoog S."/>
            <person name="Gorbushina A."/>
            <person name="Stielow B."/>
            <person name="Teixiera M."/>
            <person name="Abouelleil A."/>
            <person name="Chapman S.B."/>
            <person name="Priest M."/>
            <person name="Young S.K."/>
            <person name="Wortman J."/>
            <person name="Nusbaum C."/>
            <person name="Birren B."/>
        </authorList>
    </citation>
    <scope>NUCLEOTIDE SEQUENCE [LARGE SCALE GENOMIC DNA]</scope>
    <source>
        <strain evidence="9 10">CBS 40295</strain>
    </source>
</reference>
<dbReference type="OrthoDB" id="5542239at2759"/>
<evidence type="ECO:0000256" key="1">
    <source>
        <dbReference type="ARBA" id="ARBA00004173"/>
    </source>
</evidence>
<name>A0A0D1ZAA2_EXOME</name>
<keyword evidence="5 7" id="KW-0496">Mitochondrion</keyword>
<dbReference type="OMA" id="ENWKIWA"/>
<keyword evidence="6 7" id="KW-0687">Ribonucleoprotein</keyword>
<keyword evidence="4 7" id="KW-0689">Ribosomal protein</keyword>
<proteinExistence type="inferred from homology"/>
<feature type="compositionally biased region" description="Low complexity" evidence="8">
    <location>
        <begin position="243"/>
        <end position="253"/>
    </location>
</feature>
<accession>A0A0D1ZAA2</accession>
<dbReference type="Proteomes" id="UP000054302">
    <property type="component" value="Unassembled WGS sequence"/>
</dbReference>
<evidence type="ECO:0000256" key="2">
    <source>
        <dbReference type="ARBA" id="ARBA00009864"/>
    </source>
</evidence>
<dbReference type="Pfam" id="PF13741">
    <property type="entry name" value="MRP-S25"/>
    <property type="match status" value="1"/>
</dbReference>
<dbReference type="GO" id="GO:0003735">
    <property type="term" value="F:structural constituent of ribosome"/>
    <property type="evidence" value="ECO:0007669"/>
    <property type="project" value="UniProtKB-UniRule"/>
</dbReference>
<evidence type="ECO:0000256" key="3">
    <source>
        <dbReference type="ARBA" id="ARBA00011526"/>
    </source>
</evidence>
<evidence type="ECO:0000313" key="9">
    <source>
        <dbReference type="EMBL" id="KIV90904.1"/>
    </source>
</evidence>
<evidence type="ECO:0000256" key="8">
    <source>
        <dbReference type="SAM" id="MobiDB-lite"/>
    </source>
</evidence>
<dbReference type="STRING" id="212818.A0A0D1ZAA2"/>
<dbReference type="PANTHER" id="PTHR37799:SF1">
    <property type="entry name" value="SMALL RIBOSOMAL SUBUNIT PROTEIN MS23"/>
    <property type="match status" value="1"/>
</dbReference>
<evidence type="ECO:0000256" key="5">
    <source>
        <dbReference type="ARBA" id="ARBA00023128"/>
    </source>
</evidence>
<feature type="region of interest" description="Disordered" evidence="8">
    <location>
        <begin position="240"/>
        <end position="298"/>
    </location>
</feature>
<evidence type="ECO:0000313" key="10">
    <source>
        <dbReference type="Proteomes" id="UP000054302"/>
    </source>
</evidence>
<sequence length="298" mass="33689">MGRINLTALNVRKTAINTSNLKGTKDAVHPCWAGVLSEIPPAQVLIRQQPIHHTFTKTRTRSLPNGKKTQYTRLVEPKKSKSAATNRRLFSPEKLRYEEDALRKRFFQDHPWELARPRMVLETDGQRHKDIDWSTGIMQPGTPLSGESVVQRQLWLLENMPDITLAQAYDIARKEFYALRRREETRNRIAAEEAQHMGAQFGMSWNKVGIKIEGGVYNEWEAWGRERLIEQLAKNAALAGNPQAAEEQASEQENSGAGSKTGPARVATGSAVFKEEQNRNQVVGRSRPLTDLVNELQA</sequence>
<organism evidence="9 10">
    <name type="scientific">Exophiala mesophila</name>
    <name type="common">Black yeast-like fungus</name>
    <dbReference type="NCBI Taxonomy" id="212818"/>
    <lineage>
        <taxon>Eukaryota</taxon>
        <taxon>Fungi</taxon>
        <taxon>Dikarya</taxon>
        <taxon>Ascomycota</taxon>
        <taxon>Pezizomycotina</taxon>
        <taxon>Eurotiomycetes</taxon>
        <taxon>Chaetothyriomycetidae</taxon>
        <taxon>Chaetothyriales</taxon>
        <taxon>Herpotrichiellaceae</taxon>
        <taxon>Exophiala</taxon>
    </lineage>
</organism>
<dbReference type="InterPro" id="IPR016939">
    <property type="entry name" value="Ribosomal_mS23_fun"/>
</dbReference>
<keyword evidence="10" id="KW-1185">Reference proteome</keyword>
<dbReference type="RefSeq" id="XP_016222478.1">
    <property type="nucleotide sequence ID" value="XM_016370185.1"/>
</dbReference>
<dbReference type="PIRSF" id="PIRSF029764">
    <property type="entry name" value="RSM25"/>
    <property type="match status" value="1"/>
</dbReference>
<dbReference type="AlphaFoldDB" id="A0A0D1ZAA2"/>
<gene>
    <name evidence="9" type="ORF">PV10_05506</name>
</gene>